<gene>
    <name evidence="8" type="ORF">GCM10007147_35000</name>
</gene>
<dbReference type="Pfam" id="PF00486">
    <property type="entry name" value="Trans_reg_C"/>
    <property type="match status" value="1"/>
</dbReference>
<keyword evidence="4" id="KW-0804">Transcription</keyword>
<dbReference type="Gene3D" id="1.10.8.430">
    <property type="entry name" value="Helical domain of apoptotic protease-activating factors"/>
    <property type="match status" value="1"/>
</dbReference>
<dbReference type="SMART" id="SM00862">
    <property type="entry name" value="Trans_reg_C"/>
    <property type="match status" value="1"/>
</dbReference>
<name>A0A918XHT4_9ACTN</name>
<organism evidence="8 9">
    <name type="scientific">Nocardiopsis kunsanensis</name>
    <dbReference type="NCBI Taxonomy" id="141693"/>
    <lineage>
        <taxon>Bacteria</taxon>
        <taxon>Bacillati</taxon>
        <taxon>Actinomycetota</taxon>
        <taxon>Actinomycetes</taxon>
        <taxon>Streptosporangiales</taxon>
        <taxon>Nocardiopsidaceae</taxon>
        <taxon>Nocardiopsis</taxon>
    </lineage>
</organism>
<dbReference type="GO" id="GO:0006355">
    <property type="term" value="P:regulation of DNA-templated transcription"/>
    <property type="evidence" value="ECO:0007669"/>
    <property type="project" value="InterPro"/>
</dbReference>
<dbReference type="InterPro" id="IPR005158">
    <property type="entry name" value="BTAD"/>
</dbReference>
<evidence type="ECO:0000313" key="8">
    <source>
        <dbReference type="EMBL" id="GHD31915.1"/>
    </source>
</evidence>
<proteinExistence type="inferred from homology"/>
<evidence type="ECO:0000256" key="4">
    <source>
        <dbReference type="ARBA" id="ARBA00023163"/>
    </source>
</evidence>
<dbReference type="SMART" id="SM01043">
    <property type="entry name" value="BTAD"/>
    <property type="match status" value="1"/>
</dbReference>
<dbReference type="Pfam" id="PF13181">
    <property type="entry name" value="TPR_8"/>
    <property type="match status" value="1"/>
</dbReference>
<dbReference type="PROSITE" id="PS50005">
    <property type="entry name" value="TPR"/>
    <property type="match status" value="1"/>
</dbReference>
<dbReference type="SUPFAM" id="SSF46894">
    <property type="entry name" value="C-terminal effector domain of the bipartite response regulators"/>
    <property type="match status" value="1"/>
</dbReference>
<dbReference type="AlphaFoldDB" id="A0A918XHT4"/>
<dbReference type="InterPro" id="IPR019734">
    <property type="entry name" value="TPR_rpt"/>
</dbReference>
<keyword evidence="9" id="KW-1185">Reference proteome</keyword>
<dbReference type="Gene3D" id="1.10.10.10">
    <property type="entry name" value="Winged helix-like DNA-binding domain superfamily/Winged helix DNA-binding domain"/>
    <property type="match status" value="2"/>
</dbReference>
<dbReference type="InterPro" id="IPR001867">
    <property type="entry name" value="OmpR/PhoB-type_DNA-bd"/>
</dbReference>
<dbReference type="Gene3D" id="1.25.40.10">
    <property type="entry name" value="Tetratricopeptide repeat domain"/>
    <property type="match status" value="2"/>
</dbReference>
<reference evidence="8 9" key="1">
    <citation type="journal article" date="2014" name="Int. J. Syst. Evol. Microbiol.">
        <title>Complete genome sequence of Corynebacterium casei LMG S-19264T (=DSM 44701T), isolated from a smear-ripened cheese.</title>
        <authorList>
            <consortium name="US DOE Joint Genome Institute (JGI-PGF)"/>
            <person name="Walter F."/>
            <person name="Albersmeier A."/>
            <person name="Kalinowski J."/>
            <person name="Ruckert C."/>
        </authorList>
    </citation>
    <scope>NUCLEOTIDE SEQUENCE [LARGE SCALE GENOMIC DNA]</scope>
    <source>
        <strain evidence="8 9">KCTC 19473</strain>
    </source>
</reference>
<accession>A0A918XHT4</accession>
<evidence type="ECO:0000256" key="5">
    <source>
        <dbReference type="PROSITE-ProRule" id="PRU00339"/>
    </source>
</evidence>
<dbReference type="GO" id="GO:0003677">
    <property type="term" value="F:DNA binding"/>
    <property type="evidence" value="ECO:0007669"/>
    <property type="project" value="UniProtKB-UniRule"/>
</dbReference>
<dbReference type="SUPFAM" id="SSF48452">
    <property type="entry name" value="TPR-like"/>
    <property type="match status" value="3"/>
</dbReference>
<dbReference type="InterPro" id="IPR051677">
    <property type="entry name" value="AfsR-DnrI-RedD_regulator"/>
</dbReference>
<feature type="repeat" description="TPR" evidence="5">
    <location>
        <begin position="908"/>
        <end position="941"/>
    </location>
</feature>
<keyword evidence="3 6" id="KW-0238">DNA-binding</keyword>
<dbReference type="InterPro" id="IPR042197">
    <property type="entry name" value="Apaf_helical"/>
</dbReference>
<dbReference type="InterPro" id="IPR036388">
    <property type="entry name" value="WH-like_DNA-bd_sf"/>
</dbReference>
<sequence length="1007" mass="109685">MEFSVLGPITVWNEGRPVTVGGPRQRCVLGALLVHLGREVTFDQLIGYLWSDDPPRTARSVIQVQISHLRRLLPDTIATTAGGYVLDFDPESVDLHRFRRLRERAADAPAHEAAGLLEQSLRCWRGAPFSGVGSEHLAYSVVTPLLEEYWSAVTAWAEHALELGRAGDVVARLTPLTRGEPFRERLHHLLITALWHDNDRAKALTAYEEFRSGLAEELGVDPGAEVMDLHARILREEVPSVRRAVPDEPATASDTYVVRNDLPRDLPDFTGREQPLARMRDLVDGGGDRAQVCVITGSGGEGKTTTAVHFGHGAAEHYPDGQLFIDLYGYNTDRGPLSASSALGALLRAVGVAPEAVPESLDERSALWRATMADRRVLLILDNAFNVTQASPLVLPSPGSLTVITARKDVSGINGARFVSLGMFDEASSLDLLSKVLGESRVEDEPDSARAIARLCGGLPLALRVVAGRILSRPRWSLAHVASRLGERDRRLRELQVEGQSVESAIDLSYQSLNSEQRHAFLLLGMMIGDTVDLTGAAALLGTSVEEADDMLQELVGMYLLSEPQGDVYRLHDLITDFCRSRAEPVLGEETVEKARLSLAHYYLDTARRGTDLLGPRAEEGYEGSTHRPYRSDLSTREDAERWFSLHHENLAETIEFFASGDFGDQAWRMADLVWRFYALRGHMALLVSSHQRALQVSEQQGSGRGRAVTFIGLGIAHYITGRFAEALDLLSQAHEILVGLDDSMGILRVNANLGMVYERVGRFTESAGAIEEALEHAVAVGNTDIESLQWGNLAVLRQSLGQYEEAIHCAGKAMERASGTDLEETAAHTRRVMGEARAALGDIEGAFADLGEALELSTKLSLAGNRIYVYNSLGKAHRLSGNWERAVEEHAAALELADTLGDHSGDAEILADLGVTYGAAGRPDEAARALNKALAMADERDEQYISAKAALALGGLPASVVDDERACELLTSAVRTLTELDLDDAEFARKELARRSSGAGDPSRVE</sequence>
<dbReference type="PROSITE" id="PS51755">
    <property type="entry name" value="OMPR_PHOB"/>
    <property type="match status" value="1"/>
</dbReference>
<dbReference type="PANTHER" id="PTHR35807">
    <property type="entry name" value="TRANSCRIPTIONAL REGULATOR REDD-RELATED"/>
    <property type="match status" value="1"/>
</dbReference>
<dbReference type="SMART" id="SM00028">
    <property type="entry name" value="TPR"/>
    <property type="match status" value="6"/>
</dbReference>
<dbReference type="InterPro" id="IPR027417">
    <property type="entry name" value="P-loop_NTPase"/>
</dbReference>
<evidence type="ECO:0000256" key="6">
    <source>
        <dbReference type="PROSITE-ProRule" id="PRU01091"/>
    </source>
</evidence>
<evidence type="ECO:0000256" key="1">
    <source>
        <dbReference type="ARBA" id="ARBA00005820"/>
    </source>
</evidence>
<dbReference type="PANTHER" id="PTHR35807:SF1">
    <property type="entry name" value="TRANSCRIPTIONAL REGULATOR REDD"/>
    <property type="match status" value="1"/>
</dbReference>
<evidence type="ECO:0000259" key="7">
    <source>
        <dbReference type="PROSITE" id="PS51755"/>
    </source>
</evidence>
<dbReference type="EMBL" id="BMXL01000022">
    <property type="protein sequence ID" value="GHD31915.1"/>
    <property type="molecule type" value="Genomic_DNA"/>
</dbReference>
<keyword evidence="5" id="KW-0802">TPR repeat</keyword>
<dbReference type="GO" id="GO:0043531">
    <property type="term" value="F:ADP binding"/>
    <property type="evidence" value="ECO:0007669"/>
    <property type="project" value="InterPro"/>
</dbReference>
<comment type="similarity">
    <text evidence="1">Belongs to the AfsR/DnrI/RedD regulatory family.</text>
</comment>
<dbReference type="GO" id="GO:0000160">
    <property type="term" value="P:phosphorelay signal transduction system"/>
    <property type="evidence" value="ECO:0007669"/>
    <property type="project" value="InterPro"/>
</dbReference>
<dbReference type="CDD" id="cd15831">
    <property type="entry name" value="BTAD"/>
    <property type="match status" value="1"/>
</dbReference>
<dbReference type="Pfam" id="PF03704">
    <property type="entry name" value="BTAD"/>
    <property type="match status" value="1"/>
</dbReference>
<dbReference type="Gene3D" id="3.40.50.300">
    <property type="entry name" value="P-loop containing nucleotide triphosphate hydrolases"/>
    <property type="match status" value="1"/>
</dbReference>
<dbReference type="PRINTS" id="PR00364">
    <property type="entry name" value="DISEASERSIST"/>
</dbReference>
<dbReference type="InterPro" id="IPR016032">
    <property type="entry name" value="Sig_transdc_resp-reg_C-effctor"/>
</dbReference>
<evidence type="ECO:0000256" key="2">
    <source>
        <dbReference type="ARBA" id="ARBA00023015"/>
    </source>
</evidence>
<evidence type="ECO:0000256" key="3">
    <source>
        <dbReference type="ARBA" id="ARBA00023125"/>
    </source>
</evidence>
<dbReference type="Pfam" id="PF13424">
    <property type="entry name" value="TPR_12"/>
    <property type="match status" value="1"/>
</dbReference>
<dbReference type="SUPFAM" id="SSF52540">
    <property type="entry name" value="P-loop containing nucleoside triphosphate hydrolases"/>
    <property type="match status" value="1"/>
</dbReference>
<feature type="domain" description="OmpR/PhoB-type" evidence="7">
    <location>
        <begin position="1"/>
        <end position="88"/>
    </location>
</feature>
<feature type="DNA-binding region" description="OmpR/PhoB-type" evidence="6">
    <location>
        <begin position="1"/>
        <end position="88"/>
    </location>
</feature>
<dbReference type="Proteomes" id="UP000654947">
    <property type="component" value="Unassembled WGS sequence"/>
</dbReference>
<protein>
    <submittedName>
        <fullName evidence="8">SARP family transcriptional regulator</fullName>
    </submittedName>
</protein>
<keyword evidence="2" id="KW-0805">Transcription regulation</keyword>
<evidence type="ECO:0000313" key="9">
    <source>
        <dbReference type="Proteomes" id="UP000654947"/>
    </source>
</evidence>
<dbReference type="InterPro" id="IPR011990">
    <property type="entry name" value="TPR-like_helical_dom_sf"/>
</dbReference>
<comment type="caution">
    <text evidence="8">The sequence shown here is derived from an EMBL/GenBank/DDBJ whole genome shotgun (WGS) entry which is preliminary data.</text>
</comment>